<keyword evidence="14" id="KW-1185">Reference proteome</keyword>
<dbReference type="InterPro" id="IPR003661">
    <property type="entry name" value="HisK_dim/P_dom"/>
</dbReference>
<comment type="subcellular location">
    <subcellularLocation>
        <location evidence="2">Cell membrane</location>
        <topology evidence="2">Multi-pass membrane protein</topology>
    </subcellularLocation>
</comment>
<dbReference type="PRINTS" id="PR00344">
    <property type="entry name" value="BCTRLSENSOR"/>
</dbReference>
<dbReference type="Gene3D" id="3.30.565.10">
    <property type="entry name" value="Histidine kinase-like ATPase, C-terminal domain"/>
    <property type="match status" value="1"/>
</dbReference>
<dbReference type="PANTHER" id="PTHR44936:SF10">
    <property type="entry name" value="SENSOR PROTEIN RSTB"/>
    <property type="match status" value="1"/>
</dbReference>
<feature type="domain" description="HAMP" evidence="12">
    <location>
        <begin position="169"/>
        <end position="221"/>
    </location>
</feature>
<dbReference type="CDD" id="cd00075">
    <property type="entry name" value="HATPase"/>
    <property type="match status" value="1"/>
</dbReference>
<dbReference type="Pfam" id="PF02518">
    <property type="entry name" value="HATPase_c"/>
    <property type="match status" value="1"/>
</dbReference>
<dbReference type="RefSeq" id="WP_136973194.1">
    <property type="nucleotide sequence ID" value="NZ_JARZHI010000094.1"/>
</dbReference>
<evidence type="ECO:0000256" key="4">
    <source>
        <dbReference type="ARBA" id="ARBA00022475"/>
    </source>
</evidence>
<accession>A0ABT6P848</accession>
<keyword evidence="9" id="KW-0067">ATP-binding</keyword>
<dbReference type="Gene3D" id="1.10.287.130">
    <property type="match status" value="1"/>
</dbReference>
<dbReference type="SUPFAM" id="SSF47384">
    <property type="entry name" value="Homodimeric domain of signal transducing histidine kinase"/>
    <property type="match status" value="1"/>
</dbReference>
<keyword evidence="10" id="KW-0472">Membrane</keyword>
<evidence type="ECO:0000256" key="9">
    <source>
        <dbReference type="ARBA" id="ARBA00022840"/>
    </source>
</evidence>
<evidence type="ECO:0000256" key="10">
    <source>
        <dbReference type="SAM" id="Phobius"/>
    </source>
</evidence>
<evidence type="ECO:0000259" key="12">
    <source>
        <dbReference type="PROSITE" id="PS50885"/>
    </source>
</evidence>
<keyword evidence="6" id="KW-0808">Transferase</keyword>
<dbReference type="InterPro" id="IPR005467">
    <property type="entry name" value="His_kinase_dom"/>
</dbReference>
<dbReference type="InterPro" id="IPR036097">
    <property type="entry name" value="HisK_dim/P_sf"/>
</dbReference>
<keyword evidence="4" id="KW-1003">Cell membrane</keyword>
<evidence type="ECO:0000256" key="7">
    <source>
        <dbReference type="ARBA" id="ARBA00022741"/>
    </source>
</evidence>
<comment type="catalytic activity">
    <reaction evidence="1">
        <text>ATP + protein L-histidine = ADP + protein N-phospho-L-histidine.</text>
        <dbReference type="EC" id="2.7.13.3"/>
    </reaction>
</comment>
<dbReference type="InterPro" id="IPR036890">
    <property type="entry name" value="HATPase_C_sf"/>
</dbReference>
<evidence type="ECO:0000256" key="2">
    <source>
        <dbReference type="ARBA" id="ARBA00004651"/>
    </source>
</evidence>
<dbReference type="InterPro" id="IPR050980">
    <property type="entry name" value="2C_sensor_his_kinase"/>
</dbReference>
<sequence>MALRNVLRARLALRIYLVGLAQFALVAAGFIALLEINRPKGFPHEHQVRFFHEMIAREIDDPRELQGVLDLMQRELHATATVVDPDGAVFATNALGPPPRCMPPRPPGKFMEDRPPPCHVRPVRFPDGREGRIEQLSAFRPPPGPPITGPRVVGMVLVVVGISSWLLARTLTRPLRRLSSAARAFGGGDLKARAALPNRDELGDVSRAFDEMAERVTELLRAERELLANVSHELRTPLSRIRMALALVAEAEGDVAVAREMLGEIGGDLDELERLISDVLTAARLDFEDVASHAGIPPLRRERVDVHDLLTHAASRFRAAHPQRALRVDVPADLPSVDADPVLLRRVFDNLLENAHKYTEEPAETVELVARGGEDITVEVVDKGVGISAEDLPRVFRPFFRVDRSRTRATGGLGLGLPLAKRIVDAHGGHIELISTPNEGTRARVRLPIAHLSPA</sequence>
<evidence type="ECO:0000256" key="1">
    <source>
        <dbReference type="ARBA" id="ARBA00000085"/>
    </source>
</evidence>
<reference evidence="13 14" key="1">
    <citation type="submission" date="2023-04" db="EMBL/GenBank/DDBJ databases">
        <title>The genome sequence of Polyangium sorediatum DSM14670.</title>
        <authorList>
            <person name="Zhang X."/>
        </authorList>
    </citation>
    <scope>NUCLEOTIDE SEQUENCE [LARGE SCALE GENOMIC DNA]</scope>
    <source>
        <strain evidence="13 14">DSM 14670</strain>
    </source>
</reference>
<keyword evidence="7" id="KW-0547">Nucleotide-binding</keyword>
<dbReference type="PROSITE" id="PS50885">
    <property type="entry name" value="HAMP"/>
    <property type="match status" value="1"/>
</dbReference>
<dbReference type="SUPFAM" id="SSF55874">
    <property type="entry name" value="ATPase domain of HSP90 chaperone/DNA topoisomerase II/histidine kinase"/>
    <property type="match status" value="1"/>
</dbReference>
<gene>
    <name evidence="13" type="ORF">QHF89_45280</name>
</gene>
<dbReference type="PANTHER" id="PTHR44936">
    <property type="entry name" value="SENSOR PROTEIN CREC"/>
    <property type="match status" value="1"/>
</dbReference>
<evidence type="ECO:0000313" key="13">
    <source>
        <dbReference type="EMBL" id="MDI1436804.1"/>
    </source>
</evidence>
<organism evidence="13 14">
    <name type="scientific">Polyangium sorediatum</name>
    <dbReference type="NCBI Taxonomy" id="889274"/>
    <lineage>
        <taxon>Bacteria</taxon>
        <taxon>Pseudomonadati</taxon>
        <taxon>Myxococcota</taxon>
        <taxon>Polyangia</taxon>
        <taxon>Polyangiales</taxon>
        <taxon>Polyangiaceae</taxon>
        <taxon>Polyangium</taxon>
    </lineage>
</organism>
<proteinExistence type="predicted"/>
<dbReference type="InterPro" id="IPR004358">
    <property type="entry name" value="Sig_transdc_His_kin-like_C"/>
</dbReference>
<dbReference type="CDD" id="cd06225">
    <property type="entry name" value="HAMP"/>
    <property type="match status" value="1"/>
</dbReference>
<evidence type="ECO:0000313" key="14">
    <source>
        <dbReference type="Proteomes" id="UP001160301"/>
    </source>
</evidence>
<dbReference type="Gene3D" id="1.10.8.500">
    <property type="entry name" value="HAMP domain in histidine kinase"/>
    <property type="match status" value="1"/>
</dbReference>
<feature type="domain" description="Histidine kinase" evidence="11">
    <location>
        <begin position="229"/>
        <end position="451"/>
    </location>
</feature>
<dbReference type="InterPro" id="IPR003594">
    <property type="entry name" value="HATPase_dom"/>
</dbReference>
<dbReference type="SMART" id="SM00304">
    <property type="entry name" value="HAMP"/>
    <property type="match status" value="1"/>
</dbReference>
<evidence type="ECO:0000256" key="6">
    <source>
        <dbReference type="ARBA" id="ARBA00022679"/>
    </source>
</evidence>
<evidence type="ECO:0000256" key="8">
    <source>
        <dbReference type="ARBA" id="ARBA00022777"/>
    </source>
</evidence>
<keyword evidence="5" id="KW-0597">Phosphoprotein</keyword>
<dbReference type="Pfam" id="PF00512">
    <property type="entry name" value="HisKA"/>
    <property type="match status" value="1"/>
</dbReference>
<name>A0ABT6P848_9BACT</name>
<dbReference type="SUPFAM" id="SSF158472">
    <property type="entry name" value="HAMP domain-like"/>
    <property type="match status" value="1"/>
</dbReference>
<protein>
    <recommendedName>
        <fullName evidence="3">histidine kinase</fullName>
        <ecNumber evidence="3">2.7.13.3</ecNumber>
    </recommendedName>
</protein>
<evidence type="ECO:0000256" key="3">
    <source>
        <dbReference type="ARBA" id="ARBA00012438"/>
    </source>
</evidence>
<evidence type="ECO:0000259" key="11">
    <source>
        <dbReference type="PROSITE" id="PS50109"/>
    </source>
</evidence>
<dbReference type="CDD" id="cd00082">
    <property type="entry name" value="HisKA"/>
    <property type="match status" value="1"/>
</dbReference>
<dbReference type="SMART" id="SM00388">
    <property type="entry name" value="HisKA"/>
    <property type="match status" value="1"/>
</dbReference>
<comment type="caution">
    <text evidence="13">The sequence shown here is derived from an EMBL/GenBank/DDBJ whole genome shotgun (WGS) entry which is preliminary data.</text>
</comment>
<dbReference type="PROSITE" id="PS50109">
    <property type="entry name" value="HIS_KIN"/>
    <property type="match status" value="1"/>
</dbReference>
<dbReference type="GO" id="GO:0016301">
    <property type="term" value="F:kinase activity"/>
    <property type="evidence" value="ECO:0007669"/>
    <property type="project" value="UniProtKB-KW"/>
</dbReference>
<feature type="transmembrane region" description="Helical" evidence="10">
    <location>
        <begin position="12"/>
        <end position="34"/>
    </location>
</feature>
<dbReference type="Pfam" id="PF00672">
    <property type="entry name" value="HAMP"/>
    <property type="match status" value="1"/>
</dbReference>
<dbReference type="SMART" id="SM00387">
    <property type="entry name" value="HATPase_c"/>
    <property type="match status" value="1"/>
</dbReference>
<keyword evidence="10" id="KW-1133">Transmembrane helix</keyword>
<dbReference type="EC" id="2.7.13.3" evidence="3"/>
<keyword evidence="10" id="KW-0812">Transmembrane</keyword>
<evidence type="ECO:0000256" key="5">
    <source>
        <dbReference type="ARBA" id="ARBA00022553"/>
    </source>
</evidence>
<dbReference type="Proteomes" id="UP001160301">
    <property type="component" value="Unassembled WGS sequence"/>
</dbReference>
<dbReference type="EMBL" id="JARZHI010000094">
    <property type="protein sequence ID" value="MDI1436804.1"/>
    <property type="molecule type" value="Genomic_DNA"/>
</dbReference>
<keyword evidence="8 13" id="KW-0418">Kinase</keyword>
<dbReference type="InterPro" id="IPR003660">
    <property type="entry name" value="HAMP_dom"/>
</dbReference>